<evidence type="ECO:0000256" key="1">
    <source>
        <dbReference type="ARBA" id="ARBA00004127"/>
    </source>
</evidence>
<dbReference type="PANTHER" id="PTHR46140:SF1">
    <property type="entry name" value="VACUOLAR TRANSPORTER CHAPERONE COMPLEX SUBUNIT 4-RELATED"/>
    <property type="match status" value="1"/>
</dbReference>
<comment type="caution">
    <text evidence="8">The sequence shown here is derived from an EMBL/GenBank/DDBJ whole genome shotgun (WGS) entry which is preliminary data.</text>
</comment>
<feature type="compositionally biased region" description="Polar residues" evidence="5">
    <location>
        <begin position="11"/>
        <end position="21"/>
    </location>
</feature>
<accession>A0A9W7Y1M6</accession>
<keyword evidence="9" id="KW-1185">Reference proteome</keyword>
<dbReference type="GO" id="GO:0012505">
    <property type="term" value="C:endomembrane system"/>
    <property type="evidence" value="ECO:0007669"/>
    <property type="project" value="UniProtKB-SubCell"/>
</dbReference>
<dbReference type="Proteomes" id="UP001149813">
    <property type="component" value="Unassembled WGS sequence"/>
</dbReference>
<comment type="subcellular location">
    <subcellularLocation>
        <location evidence="1">Endomembrane system</location>
        <topology evidence="1">Multi-pass membrane protein</topology>
    </subcellularLocation>
</comment>
<dbReference type="PANTHER" id="PTHR46140">
    <property type="entry name" value="VACUOLAR TRANSPORTER CHAPERONE 1-RELATED"/>
    <property type="match status" value="1"/>
</dbReference>
<evidence type="ECO:0000256" key="3">
    <source>
        <dbReference type="ARBA" id="ARBA00022989"/>
    </source>
</evidence>
<proteinExistence type="predicted"/>
<gene>
    <name evidence="8" type="ORF">LPJ53_003216</name>
</gene>
<dbReference type="InterPro" id="IPR051572">
    <property type="entry name" value="VTC_Complex_Subunit"/>
</dbReference>
<feature type="transmembrane region" description="Helical" evidence="6">
    <location>
        <begin position="109"/>
        <end position="129"/>
    </location>
</feature>
<evidence type="ECO:0000256" key="6">
    <source>
        <dbReference type="SAM" id="Phobius"/>
    </source>
</evidence>
<dbReference type="Pfam" id="PF02656">
    <property type="entry name" value="DUF202"/>
    <property type="match status" value="1"/>
</dbReference>
<dbReference type="OrthoDB" id="2243669at2759"/>
<keyword evidence="4 6" id="KW-0472">Membrane</keyword>
<evidence type="ECO:0000259" key="7">
    <source>
        <dbReference type="Pfam" id="PF02656"/>
    </source>
</evidence>
<keyword evidence="2 6" id="KW-0812">Transmembrane</keyword>
<feature type="transmembrane region" description="Helical" evidence="6">
    <location>
        <begin position="69"/>
        <end position="89"/>
    </location>
</feature>
<evidence type="ECO:0000256" key="5">
    <source>
        <dbReference type="SAM" id="MobiDB-lite"/>
    </source>
</evidence>
<dbReference type="InterPro" id="IPR003807">
    <property type="entry name" value="DUF202"/>
</dbReference>
<feature type="domain" description="DUF202" evidence="7">
    <location>
        <begin position="33"/>
        <end position="95"/>
    </location>
</feature>
<evidence type="ECO:0000313" key="8">
    <source>
        <dbReference type="EMBL" id="KAJ1722348.1"/>
    </source>
</evidence>
<evidence type="ECO:0000256" key="4">
    <source>
        <dbReference type="ARBA" id="ARBA00023136"/>
    </source>
</evidence>
<dbReference type="AlphaFoldDB" id="A0A9W7Y1M6"/>
<feature type="region of interest" description="Disordered" evidence="5">
    <location>
        <begin position="1"/>
        <end position="25"/>
    </location>
</feature>
<protein>
    <recommendedName>
        <fullName evidence="7">DUF202 domain-containing protein</fullName>
    </recommendedName>
</protein>
<feature type="transmembrane region" description="Helical" evidence="6">
    <location>
        <begin position="42"/>
        <end position="62"/>
    </location>
</feature>
<reference evidence="8" key="1">
    <citation type="submission" date="2022-07" db="EMBL/GenBank/DDBJ databases">
        <title>Phylogenomic reconstructions and comparative analyses of Kickxellomycotina fungi.</title>
        <authorList>
            <person name="Reynolds N.K."/>
            <person name="Stajich J.E."/>
            <person name="Barry K."/>
            <person name="Grigoriev I.V."/>
            <person name="Crous P."/>
            <person name="Smith M.E."/>
        </authorList>
    </citation>
    <scope>NUCLEOTIDE SEQUENCE</scope>
    <source>
        <strain evidence="8">NBRC 32514</strain>
    </source>
</reference>
<name>A0A9W7Y1M6_9FUNG</name>
<dbReference type="EMBL" id="JANBOJ010000116">
    <property type="protein sequence ID" value="KAJ1722348.1"/>
    <property type="molecule type" value="Genomic_DNA"/>
</dbReference>
<keyword evidence="3 6" id="KW-1133">Transmembrane helix</keyword>
<organism evidence="8 9">
    <name type="scientific">Coemansia erecta</name>
    <dbReference type="NCBI Taxonomy" id="147472"/>
    <lineage>
        <taxon>Eukaryota</taxon>
        <taxon>Fungi</taxon>
        <taxon>Fungi incertae sedis</taxon>
        <taxon>Zoopagomycota</taxon>
        <taxon>Kickxellomycotina</taxon>
        <taxon>Kickxellomycetes</taxon>
        <taxon>Kickxellales</taxon>
        <taxon>Kickxellaceae</taxon>
        <taxon>Coemansia</taxon>
    </lineage>
</organism>
<evidence type="ECO:0000256" key="2">
    <source>
        <dbReference type="ARBA" id="ARBA00022692"/>
    </source>
</evidence>
<sequence length="155" mass="17341">MPAQPADSTRDSTGGQSSARTSPPVDFKLLRPKNYFANERTFIGWLQLAITMGGLGLALLNFGGSGIRIRISAFIFETGALALIVYAYIMFWNRAERLRRGERGTWDDRFVPVVVVIFFIFATAINFGLTFHKKAYTPPVDNLSVITMSWGQKSR</sequence>
<evidence type="ECO:0000313" key="9">
    <source>
        <dbReference type="Proteomes" id="UP001149813"/>
    </source>
</evidence>